<evidence type="ECO:0000313" key="2">
    <source>
        <dbReference type="EMBL" id="CAB0004219.1"/>
    </source>
</evidence>
<protein>
    <submittedName>
        <fullName evidence="2">Uncharacterized protein</fullName>
    </submittedName>
</protein>
<feature type="compositionally biased region" description="Polar residues" evidence="1">
    <location>
        <begin position="88"/>
        <end position="107"/>
    </location>
</feature>
<feature type="non-terminal residue" evidence="2">
    <location>
        <position position="107"/>
    </location>
</feature>
<sequence length="107" mass="12022">MDPPKTRSPMCIRAQAPLEHFYMICKGQFHQQRKPQSANGAGAPVNSCSALEHMPAFNNKLRKKEDFVTLSKSNRFWFQLITEESHASHTTGSSRTKDSPATSNSQK</sequence>
<dbReference type="EMBL" id="CADCXU010014732">
    <property type="protein sequence ID" value="CAB0004219.1"/>
    <property type="molecule type" value="Genomic_DNA"/>
</dbReference>
<reference evidence="2 3" key="1">
    <citation type="submission" date="2020-02" db="EMBL/GenBank/DDBJ databases">
        <authorList>
            <person name="Ferguson B K."/>
        </authorList>
    </citation>
    <scope>NUCLEOTIDE SEQUENCE [LARGE SCALE GENOMIC DNA]</scope>
</reference>
<dbReference type="Proteomes" id="UP000479000">
    <property type="component" value="Unassembled WGS sequence"/>
</dbReference>
<name>A0A6H5GRG8_9HEMI</name>
<dbReference type="AlphaFoldDB" id="A0A6H5GRG8"/>
<proteinExistence type="predicted"/>
<feature type="region of interest" description="Disordered" evidence="1">
    <location>
        <begin position="86"/>
        <end position="107"/>
    </location>
</feature>
<keyword evidence="3" id="KW-1185">Reference proteome</keyword>
<gene>
    <name evidence="2" type="ORF">NTEN_LOCUS9696</name>
</gene>
<accession>A0A6H5GRG8</accession>
<evidence type="ECO:0000256" key="1">
    <source>
        <dbReference type="SAM" id="MobiDB-lite"/>
    </source>
</evidence>
<organism evidence="2 3">
    <name type="scientific">Nesidiocoris tenuis</name>
    <dbReference type="NCBI Taxonomy" id="355587"/>
    <lineage>
        <taxon>Eukaryota</taxon>
        <taxon>Metazoa</taxon>
        <taxon>Ecdysozoa</taxon>
        <taxon>Arthropoda</taxon>
        <taxon>Hexapoda</taxon>
        <taxon>Insecta</taxon>
        <taxon>Pterygota</taxon>
        <taxon>Neoptera</taxon>
        <taxon>Paraneoptera</taxon>
        <taxon>Hemiptera</taxon>
        <taxon>Heteroptera</taxon>
        <taxon>Panheteroptera</taxon>
        <taxon>Cimicomorpha</taxon>
        <taxon>Miridae</taxon>
        <taxon>Dicyphina</taxon>
        <taxon>Nesidiocoris</taxon>
    </lineage>
</organism>
<evidence type="ECO:0000313" key="3">
    <source>
        <dbReference type="Proteomes" id="UP000479000"/>
    </source>
</evidence>